<name>A0AAX6GEA7_IRIPA</name>
<accession>A0AAX6GEA7</accession>
<proteinExistence type="predicted"/>
<keyword evidence="3" id="KW-1185">Reference proteome</keyword>
<dbReference type="GO" id="GO:0005886">
    <property type="term" value="C:plasma membrane"/>
    <property type="evidence" value="ECO:0007669"/>
    <property type="project" value="TreeGrafter"/>
</dbReference>
<dbReference type="GO" id="GO:0009626">
    <property type="term" value="P:plant-type hypersensitive response"/>
    <property type="evidence" value="ECO:0007669"/>
    <property type="project" value="TreeGrafter"/>
</dbReference>
<organism evidence="2 3">
    <name type="scientific">Iris pallida</name>
    <name type="common">Sweet iris</name>
    <dbReference type="NCBI Taxonomy" id="29817"/>
    <lineage>
        <taxon>Eukaryota</taxon>
        <taxon>Viridiplantae</taxon>
        <taxon>Streptophyta</taxon>
        <taxon>Embryophyta</taxon>
        <taxon>Tracheophyta</taxon>
        <taxon>Spermatophyta</taxon>
        <taxon>Magnoliopsida</taxon>
        <taxon>Liliopsida</taxon>
        <taxon>Asparagales</taxon>
        <taxon>Iridaceae</taxon>
        <taxon>Iridoideae</taxon>
        <taxon>Irideae</taxon>
        <taxon>Iris</taxon>
    </lineage>
</organism>
<sequence length="601" mass="66704">MSGAVERGLRCLGRGFDVTCDFRAKHCKGRERLVVLNEEETVELALPGFGSVPDVSVDVKLDKGDRIRYRSDVLAFNQMSELFNQRSSLPGKIPSGYFNSMFGLDGSSWARQAAETKCLAMDGYIISLFNLHIDRRPLVLSDHVVGSVPTTWDPASLARFIENFGTHVIVGLSMGGQDVIHVRQENSSNLSQSEIKQHLDKLGDQLFTGSCTLPPPNWKYKDHRRKVPEAFNVFDPQPTFGDGFTTVSSKDGITVICSKRGGNAMANSHSEWLLTVPSMSDVINFTFVPITSLLKGVPGTGFLTHAINLYLRYKPPLSELQYFLDFQSHKVWAPLLNELPLGPSSNRSIPSPALIFSLMGPKLYVNTTQVCTGSRPITGMRLHLEGRKNNRLAIHLQHLSDTPIFIANCLKNSSSIRRGTDVVEDRRFYEPVQRRWCSHVCTVPVKYNPEWSTGRSGATAFIVTGAQFHVTRHESTNVLHLKLFFSEMRGCVVGQSRWERGPSGFSQTKTSFFSFSGSGSTERDRQQQQPGPPVVVDSGVFPTGPPVPVHEQKLLRFVDTGHICKGPQDSPGYWLVTGAKLDLEKGKIGIHVKFSLLTLLS</sequence>
<dbReference type="PANTHER" id="PTHR33199:SF4">
    <property type="entry name" value="OS02G0736300 PROTEIN"/>
    <property type="match status" value="1"/>
</dbReference>
<dbReference type="GO" id="GO:2000031">
    <property type="term" value="P:regulation of salicylic acid mediated signaling pathway"/>
    <property type="evidence" value="ECO:0007669"/>
    <property type="project" value="InterPro"/>
</dbReference>
<reference evidence="2" key="2">
    <citation type="submission" date="2023-04" db="EMBL/GenBank/DDBJ databases">
        <authorList>
            <person name="Bruccoleri R.E."/>
            <person name="Oakeley E.J."/>
            <person name="Faust A.-M."/>
            <person name="Dessus-Babus S."/>
            <person name="Altorfer M."/>
            <person name="Burckhardt D."/>
            <person name="Oertli M."/>
            <person name="Naumann U."/>
            <person name="Petersen F."/>
            <person name="Wong J."/>
        </authorList>
    </citation>
    <scope>NUCLEOTIDE SEQUENCE</scope>
    <source>
        <strain evidence="2">GSM-AAB239-AS_SAM_17_03QT</strain>
        <tissue evidence="2">Leaf</tissue>
    </source>
</reference>
<evidence type="ECO:0000313" key="3">
    <source>
        <dbReference type="Proteomes" id="UP001140949"/>
    </source>
</evidence>
<dbReference type="EMBL" id="JANAVB010020597">
    <property type="protein sequence ID" value="KAJ6826902.1"/>
    <property type="molecule type" value="Genomic_DNA"/>
</dbReference>
<dbReference type="SMART" id="SM00457">
    <property type="entry name" value="MACPF"/>
    <property type="match status" value="1"/>
</dbReference>
<evidence type="ECO:0000259" key="1">
    <source>
        <dbReference type="PROSITE" id="PS51412"/>
    </source>
</evidence>
<feature type="domain" description="MACPF" evidence="1">
    <location>
        <begin position="1"/>
        <end position="324"/>
    </location>
</feature>
<reference evidence="2" key="1">
    <citation type="journal article" date="2023" name="GigaByte">
        <title>Genome assembly of the bearded iris, Iris pallida Lam.</title>
        <authorList>
            <person name="Bruccoleri R.E."/>
            <person name="Oakeley E.J."/>
            <person name="Faust A.M.E."/>
            <person name="Altorfer M."/>
            <person name="Dessus-Babus S."/>
            <person name="Burckhardt D."/>
            <person name="Oertli M."/>
            <person name="Naumann U."/>
            <person name="Petersen F."/>
            <person name="Wong J."/>
        </authorList>
    </citation>
    <scope>NUCLEOTIDE SEQUENCE</scope>
    <source>
        <strain evidence="2">GSM-AAB239-AS_SAM_17_03QT</strain>
    </source>
</reference>
<protein>
    <submittedName>
        <fullName evidence="2">MACPF domain-containing proteinisoform X2</fullName>
    </submittedName>
</protein>
<dbReference type="Proteomes" id="UP001140949">
    <property type="component" value="Unassembled WGS sequence"/>
</dbReference>
<dbReference type="InterPro" id="IPR020864">
    <property type="entry name" value="MACPF"/>
</dbReference>
<gene>
    <name evidence="2" type="ORF">M6B38_369605</name>
</gene>
<dbReference type="PANTHER" id="PTHR33199">
    <property type="entry name" value="MACPF DOMAIN-CONTAINING PROTEIN CAD1"/>
    <property type="match status" value="1"/>
</dbReference>
<comment type="caution">
    <text evidence="2">The sequence shown here is derived from an EMBL/GenBank/DDBJ whole genome shotgun (WGS) entry which is preliminary data.</text>
</comment>
<evidence type="ECO:0000313" key="2">
    <source>
        <dbReference type="EMBL" id="KAJ6826902.1"/>
    </source>
</evidence>
<dbReference type="AlphaFoldDB" id="A0AAX6GEA7"/>
<dbReference type="InterPro" id="IPR044663">
    <property type="entry name" value="CAD1/NSL1-like"/>
</dbReference>
<dbReference type="PROSITE" id="PS51412">
    <property type="entry name" value="MACPF_2"/>
    <property type="match status" value="1"/>
</dbReference>
<dbReference type="Pfam" id="PF01823">
    <property type="entry name" value="MACPF"/>
    <property type="match status" value="1"/>
</dbReference>